<protein>
    <submittedName>
        <fullName evidence="1">DUF3515 domain-containing protein</fullName>
    </submittedName>
</protein>
<evidence type="ECO:0000313" key="1">
    <source>
        <dbReference type="EMBL" id="MEJ8659986.1"/>
    </source>
</evidence>
<proteinExistence type="predicted"/>
<keyword evidence="2" id="KW-1185">Reference proteome</keyword>
<name>A0ACC6QNY3_9ACTN</name>
<reference evidence="1" key="1">
    <citation type="submission" date="2024-03" db="EMBL/GenBank/DDBJ databases">
        <title>Novel Streptomyces species of biotechnological and ecological value are a feature of Machair soil.</title>
        <authorList>
            <person name="Prole J.R."/>
            <person name="Goodfellow M."/>
            <person name="Allenby N."/>
            <person name="Ward A.C."/>
        </authorList>
    </citation>
    <scope>NUCLEOTIDE SEQUENCE</scope>
    <source>
        <strain evidence="1">MS1.AVA.4</strain>
    </source>
</reference>
<accession>A0ACC6QNY3</accession>
<sequence length="166" mass="17228">MSHHRLLSLPAAAVLLAAAGCSSTDAPASITVPAPPAEEKALCQALHEALPESVGGESRRDPEPRSELTAGWGDAAIVLRCGVPRPAGLLSEEADGVSVNGVEWFAEELDDGARFTTTYRKTYVEVTLSKQFTDVGPLTELAGPVAKTVPPRFEAVPSAPGNSGTP</sequence>
<dbReference type="EMBL" id="JBBKAI010000002">
    <property type="protein sequence ID" value="MEJ8659986.1"/>
    <property type="molecule type" value="Genomic_DNA"/>
</dbReference>
<evidence type="ECO:0000313" key="2">
    <source>
        <dbReference type="Proteomes" id="UP001375539"/>
    </source>
</evidence>
<dbReference type="Proteomes" id="UP001375539">
    <property type="component" value="Unassembled WGS sequence"/>
</dbReference>
<organism evidence="1 2">
    <name type="scientific">Streptomyces pratisoli</name>
    <dbReference type="NCBI Taxonomy" id="3139917"/>
    <lineage>
        <taxon>Bacteria</taxon>
        <taxon>Bacillati</taxon>
        <taxon>Actinomycetota</taxon>
        <taxon>Actinomycetes</taxon>
        <taxon>Kitasatosporales</taxon>
        <taxon>Streptomycetaceae</taxon>
        <taxon>Streptomyces</taxon>
    </lineage>
</organism>
<comment type="caution">
    <text evidence="1">The sequence shown here is derived from an EMBL/GenBank/DDBJ whole genome shotgun (WGS) entry which is preliminary data.</text>
</comment>
<gene>
    <name evidence="1" type="ORF">WKI58_26245</name>
</gene>